<dbReference type="Proteomes" id="UP000023152">
    <property type="component" value="Unassembled WGS sequence"/>
</dbReference>
<name>X6PDZ5_RETFI</name>
<evidence type="ECO:0000256" key="1">
    <source>
        <dbReference type="SAM" id="MobiDB-lite"/>
    </source>
</evidence>
<feature type="region of interest" description="Disordered" evidence="1">
    <location>
        <begin position="239"/>
        <end position="275"/>
    </location>
</feature>
<evidence type="ECO:0000313" key="2">
    <source>
        <dbReference type="EMBL" id="ETO35872.1"/>
    </source>
</evidence>
<feature type="compositionally biased region" description="Basic and acidic residues" evidence="1">
    <location>
        <begin position="158"/>
        <end position="167"/>
    </location>
</feature>
<protein>
    <submittedName>
        <fullName evidence="2">Uncharacterized protein</fullName>
    </submittedName>
</protein>
<sequence length="611" mass="71083">MWKRACSSSSTKKSHFLFKRFLASGTVHFFKLNHFRTTAKHRLCFAFECTLSLIKPDVTCGLEHHRFSQTLHLREKSLFLFSEKNFVRGQTKTFFKDARKALSIVQKKEHLPFRIGNETGIINVTKISRRQLCNKPDSSPPTESTTTNKTTPLGEQSANKKEVPSKKESVKEKTGFGYYVKLVGTLGVIAGVQRVKKFHQFRPINNNFLKRKNQNYSIYLFYFLCLKGKIFKKNTNSKLVQKQSKKNETQVQTRVEKSEETAPSKEKQHTISHQSAQQWLDRLKQDIEALLPHQGRKSSHETSPQTPKASNKSESKILLSVSELTALHNLANEELLTLRQQAEDQKQFMETKMIHLPDGKKAYEEMIRTYSDMSEELKDSTQHHIEYMQTERKQRSDKLAQLGVDIRTLRRVLSWQDENNQFYQQENIVWFDWLLASVLFCLDVVLERYEKIGEFQSVAGRLKRRLDDGLGHDAEIRYLLKALPTNFLSRRLFEDLQNIYANTTNDGRSSTKLHTQQELLDRFCLLEQALRETALTPKQNPTLWENWLAKITSLFLVREQIFREGTDPQSRISRAGFAVKYGDIKTAVEELESLEGVHHYKQSNSLFVYVF</sequence>
<proteinExistence type="predicted"/>
<dbReference type="OrthoDB" id="10261039at2759"/>
<feature type="compositionally biased region" description="Polar residues" evidence="1">
    <location>
        <begin position="301"/>
        <end position="312"/>
    </location>
</feature>
<dbReference type="AlphaFoldDB" id="X6PDZ5"/>
<gene>
    <name evidence="2" type="ORF">RFI_01189</name>
</gene>
<keyword evidence="3" id="KW-1185">Reference proteome</keyword>
<feature type="region of interest" description="Disordered" evidence="1">
    <location>
        <begin position="132"/>
        <end position="167"/>
    </location>
</feature>
<accession>X6PDZ5</accession>
<feature type="region of interest" description="Disordered" evidence="1">
    <location>
        <begin position="293"/>
        <end position="313"/>
    </location>
</feature>
<comment type="caution">
    <text evidence="2">The sequence shown here is derived from an EMBL/GenBank/DDBJ whole genome shotgun (WGS) entry which is preliminary data.</text>
</comment>
<reference evidence="2 3" key="1">
    <citation type="journal article" date="2013" name="Curr. Biol.">
        <title>The Genome of the Foraminiferan Reticulomyxa filosa.</title>
        <authorList>
            <person name="Glockner G."/>
            <person name="Hulsmann N."/>
            <person name="Schleicher M."/>
            <person name="Noegel A.A."/>
            <person name="Eichinger L."/>
            <person name="Gallinger C."/>
            <person name="Pawlowski J."/>
            <person name="Sierra R."/>
            <person name="Euteneuer U."/>
            <person name="Pillet L."/>
            <person name="Moustafa A."/>
            <person name="Platzer M."/>
            <person name="Groth M."/>
            <person name="Szafranski K."/>
            <person name="Schliwa M."/>
        </authorList>
    </citation>
    <scope>NUCLEOTIDE SEQUENCE [LARGE SCALE GENOMIC DNA]</scope>
</reference>
<feature type="compositionally biased region" description="Low complexity" evidence="1">
    <location>
        <begin position="140"/>
        <end position="152"/>
    </location>
</feature>
<evidence type="ECO:0000313" key="3">
    <source>
        <dbReference type="Proteomes" id="UP000023152"/>
    </source>
</evidence>
<feature type="compositionally biased region" description="Basic and acidic residues" evidence="1">
    <location>
        <begin position="254"/>
        <end position="269"/>
    </location>
</feature>
<organism evidence="2 3">
    <name type="scientific">Reticulomyxa filosa</name>
    <dbReference type="NCBI Taxonomy" id="46433"/>
    <lineage>
        <taxon>Eukaryota</taxon>
        <taxon>Sar</taxon>
        <taxon>Rhizaria</taxon>
        <taxon>Retaria</taxon>
        <taxon>Foraminifera</taxon>
        <taxon>Monothalamids</taxon>
        <taxon>Reticulomyxidae</taxon>
        <taxon>Reticulomyxa</taxon>
    </lineage>
</organism>
<dbReference type="EMBL" id="ASPP01001200">
    <property type="protein sequence ID" value="ETO35872.1"/>
    <property type="molecule type" value="Genomic_DNA"/>
</dbReference>